<sequence length="128" mass="13695">MPSGGNDPGSNPGGTIPPFWYESLLSRGPADYTKTFGGPSHACPIVAGTVGLILSINPLATREEMHELLVRSAAKVDPDPWHGDGAWHHREYGPHSAWYGYDRVDTGAAVTDALARWSDSGTRTQSPP</sequence>
<organism evidence="3 4">
    <name type="scientific">Halobium palmae</name>
    <dbReference type="NCBI Taxonomy" id="1776492"/>
    <lineage>
        <taxon>Archaea</taxon>
        <taxon>Methanobacteriati</taxon>
        <taxon>Methanobacteriota</taxon>
        <taxon>Stenosarchaea group</taxon>
        <taxon>Halobacteria</taxon>
        <taxon>Halobacteriales</taxon>
        <taxon>Haloferacaceae</taxon>
        <taxon>Halobium</taxon>
    </lineage>
</organism>
<evidence type="ECO:0000313" key="4">
    <source>
        <dbReference type="Proteomes" id="UP001596328"/>
    </source>
</evidence>
<dbReference type="Gene3D" id="3.40.50.200">
    <property type="entry name" value="Peptidase S8/S53 domain"/>
    <property type="match status" value="1"/>
</dbReference>
<name>A0ABD5RXM3_9EURY</name>
<evidence type="ECO:0000256" key="1">
    <source>
        <dbReference type="PROSITE-ProRule" id="PRU01240"/>
    </source>
</evidence>
<comment type="similarity">
    <text evidence="1">Belongs to the peptidase S8 family.</text>
</comment>
<dbReference type="InterPro" id="IPR036852">
    <property type="entry name" value="Peptidase_S8/S53_dom_sf"/>
</dbReference>
<accession>A0ABD5RXM3</accession>
<dbReference type="Pfam" id="PF00082">
    <property type="entry name" value="Peptidase_S8"/>
    <property type="match status" value="1"/>
</dbReference>
<dbReference type="Proteomes" id="UP001596328">
    <property type="component" value="Unassembled WGS sequence"/>
</dbReference>
<dbReference type="PROSITE" id="PS51892">
    <property type="entry name" value="SUBTILASE"/>
    <property type="match status" value="1"/>
</dbReference>
<dbReference type="SUPFAM" id="SSF52743">
    <property type="entry name" value="Subtilisin-like"/>
    <property type="match status" value="1"/>
</dbReference>
<comment type="caution">
    <text evidence="1">Lacks conserved residue(s) required for the propagation of feature annotation.</text>
</comment>
<proteinExistence type="inferred from homology"/>
<gene>
    <name evidence="3" type="ORF">ACFQE1_07050</name>
</gene>
<dbReference type="InterPro" id="IPR000209">
    <property type="entry name" value="Peptidase_S8/S53_dom"/>
</dbReference>
<dbReference type="AlphaFoldDB" id="A0ABD5RXM3"/>
<evidence type="ECO:0000313" key="3">
    <source>
        <dbReference type="EMBL" id="MFC6724133.1"/>
    </source>
</evidence>
<protein>
    <submittedName>
        <fullName evidence="3">S8 family serine peptidase</fullName>
    </submittedName>
</protein>
<reference evidence="3 4" key="1">
    <citation type="journal article" date="2019" name="Int. J. Syst. Evol. Microbiol.">
        <title>The Global Catalogue of Microorganisms (GCM) 10K type strain sequencing project: providing services to taxonomists for standard genome sequencing and annotation.</title>
        <authorList>
            <consortium name="The Broad Institute Genomics Platform"/>
            <consortium name="The Broad Institute Genome Sequencing Center for Infectious Disease"/>
            <person name="Wu L."/>
            <person name="Ma J."/>
        </authorList>
    </citation>
    <scope>NUCLEOTIDE SEQUENCE [LARGE SCALE GENOMIC DNA]</scope>
    <source>
        <strain evidence="3 4">NBRC 111368</strain>
    </source>
</reference>
<comment type="caution">
    <text evidence="3">The sequence shown here is derived from an EMBL/GenBank/DDBJ whole genome shotgun (WGS) entry which is preliminary data.</text>
</comment>
<keyword evidence="4" id="KW-1185">Reference proteome</keyword>
<evidence type="ECO:0000259" key="2">
    <source>
        <dbReference type="Pfam" id="PF00082"/>
    </source>
</evidence>
<feature type="domain" description="Peptidase S8/S53" evidence="2">
    <location>
        <begin position="25"/>
        <end position="76"/>
    </location>
</feature>
<dbReference type="EMBL" id="JBHSWU010000107">
    <property type="protein sequence ID" value="MFC6724133.1"/>
    <property type="molecule type" value="Genomic_DNA"/>
</dbReference>